<keyword evidence="11" id="KW-1185">Reference proteome</keyword>
<comment type="caution">
    <text evidence="10">The sequence shown here is derived from an EMBL/GenBank/DDBJ whole genome shotgun (WGS) entry which is preliminary data.</text>
</comment>
<sequence>MPIVAAPLTAPVPQSGKVRLEVVRKEALADGVCRLALSAPGGTRLPDWTPGSHIDLTFAGLTRQYSLCGDRWDSSTYEVAVLREPLSRGGSAYVHERLREGDLVDLGGPRNNFALVPADHYLFIAGGIGVTPILPMLEQAERLGTPWRLLYGGRTRASMAFADRLARWGDRVELCPQDERGLLDLSVIARQPPGAKVYCCGPAPLLDAVRAACADLPAGRLRLERFAAGTLPPPLRGTPFTLELARSGRTVRVDPDTSVLDAVAAAGVPILSSCRQGICGTCETGVISGTPDHRDSLLDDAERERGDCFYPCVSRSASDRLVIDA</sequence>
<proteinExistence type="predicted"/>
<feature type="domain" description="FAD-binding FR-type" evidence="9">
    <location>
        <begin position="15"/>
        <end position="116"/>
    </location>
</feature>
<dbReference type="InterPro" id="IPR001433">
    <property type="entry name" value="OxRdtase_FAD/NAD-bd"/>
</dbReference>
<evidence type="ECO:0000256" key="3">
    <source>
        <dbReference type="ARBA" id="ARBA00022714"/>
    </source>
</evidence>
<evidence type="ECO:0000256" key="7">
    <source>
        <dbReference type="ARBA" id="ARBA00023014"/>
    </source>
</evidence>
<gene>
    <name evidence="10" type="ORF">EV386_2692</name>
</gene>
<evidence type="ECO:0000256" key="1">
    <source>
        <dbReference type="ARBA" id="ARBA00001974"/>
    </source>
</evidence>
<keyword evidence="7" id="KW-0411">Iron-sulfur</keyword>
<dbReference type="InterPro" id="IPR006058">
    <property type="entry name" value="2Fe2S_fd_BS"/>
</dbReference>
<keyword evidence="4" id="KW-0479">Metal-binding</keyword>
<dbReference type="InterPro" id="IPR001041">
    <property type="entry name" value="2Fe-2S_ferredoxin-type"/>
</dbReference>
<comment type="cofactor">
    <cofactor evidence="1">
        <name>FAD</name>
        <dbReference type="ChEBI" id="CHEBI:57692"/>
    </cofactor>
</comment>
<keyword evidence="2" id="KW-0285">Flavoprotein</keyword>
<dbReference type="Gene3D" id="3.10.20.30">
    <property type="match status" value="1"/>
</dbReference>
<dbReference type="Pfam" id="PF00111">
    <property type="entry name" value="Fer2"/>
    <property type="match status" value="1"/>
</dbReference>
<accession>A0A4V2EYB0</accession>
<dbReference type="SUPFAM" id="SSF63380">
    <property type="entry name" value="Riboflavin synthase domain-like"/>
    <property type="match status" value="1"/>
</dbReference>
<evidence type="ECO:0000259" key="9">
    <source>
        <dbReference type="PROSITE" id="PS51384"/>
    </source>
</evidence>
<dbReference type="SUPFAM" id="SSF52343">
    <property type="entry name" value="Ferredoxin reductase-like, C-terminal NADP-linked domain"/>
    <property type="match status" value="1"/>
</dbReference>
<dbReference type="GO" id="GO:0046872">
    <property type="term" value="F:metal ion binding"/>
    <property type="evidence" value="ECO:0007669"/>
    <property type="project" value="UniProtKB-KW"/>
</dbReference>
<dbReference type="Proteomes" id="UP000293852">
    <property type="component" value="Unassembled WGS sequence"/>
</dbReference>
<dbReference type="SUPFAM" id="SSF54292">
    <property type="entry name" value="2Fe-2S ferredoxin-like"/>
    <property type="match status" value="1"/>
</dbReference>
<evidence type="ECO:0000256" key="4">
    <source>
        <dbReference type="ARBA" id="ARBA00022723"/>
    </source>
</evidence>
<dbReference type="Pfam" id="PF00175">
    <property type="entry name" value="NAD_binding_1"/>
    <property type="match status" value="1"/>
</dbReference>
<dbReference type="InterPro" id="IPR012675">
    <property type="entry name" value="Beta-grasp_dom_sf"/>
</dbReference>
<dbReference type="PRINTS" id="PR00409">
    <property type="entry name" value="PHDIOXRDTASE"/>
</dbReference>
<dbReference type="RefSeq" id="WP_130415748.1">
    <property type="nucleotide sequence ID" value="NZ_SGWX01000001.1"/>
</dbReference>
<dbReference type="CDD" id="cd00207">
    <property type="entry name" value="fer2"/>
    <property type="match status" value="1"/>
</dbReference>
<evidence type="ECO:0000313" key="11">
    <source>
        <dbReference type="Proteomes" id="UP000293852"/>
    </source>
</evidence>
<evidence type="ECO:0000313" key="10">
    <source>
        <dbReference type="EMBL" id="RZS62360.1"/>
    </source>
</evidence>
<evidence type="ECO:0000256" key="2">
    <source>
        <dbReference type="ARBA" id="ARBA00022630"/>
    </source>
</evidence>
<evidence type="ECO:0000256" key="6">
    <source>
        <dbReference type="ARBA" id="ARBA00023004"/>
    </source>
</evidence>
<evidence type="ECO:0000256" key="5">
    <source>
        <dbReference type="ARBA" id="ARBA00023002"/>
    </source>
</evidence>
<dbReference type="GO" id="GO:0016491">
    <property type="term" value="F:oxidoreductase activity"/>
    <property type="evidence" value="ECO:0007669"/>
    <property type="project" value="UniProtKB-KW"/>
</dbReference>
<dbReference type="Gene3D" id="2.40.30.10">
    <property type="entry name" value="Translation factors"/>
    <property type="match status" value="1"/>
</dbReference>
<dbReference type="GO" id="GO:0051537">
    <property type="term" value="F:2 iron, 2 sulfur cluster binding"/>
    <property type="evidence" value="ECO:0007669"/>
    <property type="project" value="UniProtKB-KW"/>
</dbReference>
<dbReference type="EMBL" id="SGWX01000001">
    <property type="protein sequence ID" value="RZS62360.1"/>
    <property type="molecule type" value="Genomic_DNA"/>
</dbReference>
<dbReference type="PROSITE" id="PS51085">
    <property type="entry name" value="2FE2S_FER_2"/>
    <property type="match status" value="1"/>
</dbReference>
<dbReference type="InterPro" id="IPR036010">
    <property type="entry name" value="2Fe-2S_ferredoxin-like_sf"/>
</dbReference>
<name>A0A4V2EYB0_9MICO</name>
<keyword evidence="5" id="KW-0560">Oxidoreductase</keyword>
<dbReference type="AlphaFoldDB" id="A0A4V2EYB0"/>
<keyword evidence="6" id="KW-0408">Iron</keyword>
<dbReference type="InterPro" id="IPR017938">
    <property type="entry name" value="Riboflavin_synthase-like_b-brl"/>
</dbReference>
<dbReference type="PANTHER" id="PTHR47354">
    <property type="entry name" value="NADH OXIDOREDUCTASE HCR"/>
    <property type="match status" value="1"/>
</dbReference>
<dbReference type="InterPro" id="IPR039261">
    <property type="entry name" value="FNR_nucleotide-bd"/>
</dbReference>
<dbReference type="InterPro" id="IPR050415">
    <property type="entry name" value="MRET"/>
</dbReference>
<feature type="domain" description="2Fe-2S ferredoxin-type" evidence="8">
    <location>
        <begin position="238"/>
        <end position="325"/>
    </location>
</feature>
<evidence type="ECO:0000259" key="8">
    <source>
        <dbReference type="PROSITE" id="PS51085"/>
    </source>
</evidence>
<dbReference type="CDD" id="cd06185">
    <property type="entry name" value="PDR_like"/>
    <property type="match status" value="1"/>
</dbReference>
<dbReference type="OrthoDB" id="502624at2"/>
<dbReference type="InterPro" id="IPR017927">
    <property type="entry name" value="FAD-bd_FR_type"/>
</dbReference>
<dbReference type="Gene3D" id="3.40.50.80">
    <property type="entry name" value="Nucleotide-binding domain of ferredoxin-NADP reductase (FNR) module"/>
    <property type="match status" value="1"/>
</dbReference>
<keyword evidence="3" id="KW-0001">2Fe-2S</keyword>
<dbReference type="PANTHER" id="PTHR47354:SF1">
    <property type="entry name" value="CARNITINE MONOOXYGENASE REDUCTASE SUBUNIT"/>
    <property type="match status" value="1"/>
</dbReference>
<reference evidence="10 11" key="1">
    <citation type="submission" date="2019-02" db="EMBL/GenBank/DDBJ databases">
        <title>Sequencing the genomes of 1000 actinobacteria strains.</title>
        <authorList>
            <person name="Klenk H.-P."/>
        </authorList>
    </citation>
    <scope>NUCLEOTIDE SEQUENCE [LARGE SCALE GENOMIC DNA]</scope>
    <source>
        <strain evidence="10 11">DSM 16932</strain>
    </source>
</reference>
<organism evidence="10 11">
    <name type="scientific">Xylanimonas ulmi</name>
    <dbReference type="NCBI Taxonomy" id="228973"/>
    <lineage>
        <taxon>Bacteria</taxon>
        <taxon>Bacillati</taxon>
        <taxon>Actinomycetota</taxon>
        <taxon>Actinomycetes</taxon>
        <taxon>Micrococcales</taxon>
        <taxon>Promicromonosporaceae</taxon>
        <taxon>Xylanimonas</taxon>
    </lineage>
</organism>
<protein>
    <submittedName>
        <fullName evidence="10">Ferredoxin-NADP reductase</fullName>
    </submittedName>
</protein>
<dbReference type="PROSITE" id="PS51384">
    <property type="entry name" value="FAD_FR"/>
    <property type="match status" value="1"/>
</dbReference>
<dbReference type="PROSITE" id="PS00197">
    <property type="entry name" value="2FE2S_FER_1"/>
    <property type="match status" value="1"/>
</dbReference>